<organism evidence="2">
    <name type="scientific">Solanum lycopersicum</name>
    <name type="common">Tomato</name>
    <name type="synonym">Lycopersicon esculentum</name>
    <dbReference type="NCBI Taxonomy" id="4081"/>
    <lineage>
        <taxon>Eukaryota</taxon>
        <taxon>Viridiplantae</taxon>
        <taxon>Streptophyta</taxon>
        <taxon>Embryophyta</taxon>
        <taxon>Tracheophyta</taxon>
        <taxon>Spermatophyta</taxon>
        <taxon>Magnoliopsida</taxon>
        <taxon>eudicotyledons</taxon>
        <taxon>Gunneridae</taxon>
        <taxon>Pentapetalae</taxon>
        <taxon>asterids</taxon>
        <taxon>lamiids</taxon>
        <taxon>Solanales</taxon>
        <taxon>Solanaceae</taxon>
        <taxon>Solanoideae</taxon>
        <taxon>Solaneae</taxon>
        <taxon>Solanum</taxon>
        <taxon>Solanum subgen. Lycopersicon</taxon>
    </lineage>
</organism>
<dbReference type="PaxDb" id="4081-Solyc08g061360.1.1"/>
<dbReference type="AlphaFoldDB" id="A0A3Q7HLW8"/>
<accession>A0A3Q7HLW8</accession>
<proteinExistence type="predicted"/>
<reference evidence="2" key="2">
    <citation type="submission" date="2019-01" db="UniProtKB">
        <authorList>
            <consortium name="EnsemblPlants"/>
        </authorList>
    </citation>
    <scope>IDENTIFICATION</scope>
    <source>
        <strain evidence="2">cv. Heinz 1706</strain>
    </source>
</reference>
<evidence type="ECO:0000256" key="1">
    <source>
        <dbReference type="SAM" id="MobiDB-lite"/>
    </source>
</evidence>
<dbReference type="InParanoid" id="A0A3Q7HLW8"/>
<dbReference type="Proteomes" id="UP000004994">
    <property type="component" value="Chromosome 8"/>
</dbReference>
<dbReference type="Gramene" id="Solyc08g061360.1.1">
    <property type="protein sequence ID" value="Solyc08g061360.1.1.1"/>
    <property type="gene ID" value="Solyc08g061360.1"/>
</dbReference>
<evidence type="ECO:0000313" key="2">
    <source>
        <dbReference type="EnsemblPlants" id="Solyc08g061360.1.1.1"/>
    </source>
</evidence>
<feature type="region of interest" description="Disordered" evidence="1">
    <location>
        <begin position="1"/>
        <end position="45"/>
    </location>
</feature>
<keyword evidence="3" id="KW-1185">Reference proteome</keyword>
<evidence type="ECO:0000313" key="3">
    <source>
        <dbReference type="Proteomes" id="UP000004994"/>
    </source>
</evidence>
<name>A0A3Q7HLW8_SOLLC</name>
<dbReference type="EnsemblPlants" id="Solyc08g061360.1.1">
    <property type="protein sequence ID" value="Solyc08g061360.1.1.1"/>
    <property type="gene ID" value="Solyc08g061360.1"/>
</dbReference>
<reference evidence="2" key="1">
    <citation type="journal article" date="2012" name="Nature">
        <title>The tomato genome sequence provides insights into fleshy fruit evolution.</title>
        <authorList>
            <consortium name="Tomato Genome Consortium"/>
        </authorList>
    </citation>
    <scope>NUCLEOTIDE SEQUENCE [LARGE SCALE GENOMIC DNA]</scope>
    <source>
        <strain evidence="2">cv. Heinz 1706</strain>
    </source>
</reference>
<protein>
    <submittedName>
        <fullName evidence="2">Uncharacterized protein</fullName>
    </submittedName>
</protein>
<sequence length="103" mass="12529">MVEPTESENHSKGQTYFLRPRYINKSKNKNEDKSDDEELDKEGSDYEECKFSYKEECDDRNEVIFLEEKEHIFIKENLFLVFRFEEEEPILAEKEEWEKESCS</sequence>